<dbReference type="Proteomes" id="UP000006600">
    <property type="component" value="Unassembled WGS sequence"/>
</dbReference>
<accession>J8A7F5</accession>
<organism evidence="1 2">
    <name type="scientific">Bacillus cereus BAG5X1-1</name>
    <dbReference type="NCBI Taxonomy" id="1053189"/>
    <lineage>
        <taxon>Bacteria</taxon>
        <taxon>Bacillati</taxon>
        <taxon>Bacillota</taxon>
        <taxon>Bacilli</taxon>
        <taxon>Bacillales</taxon>
        <taxon>Bacillaceae</taxon>
        <taxon>Bacillus</taxon>
        <taxon>Bacillus cereus group</taxon>
    </lineage>
</organism>
<dbReference type="AlphaFoldDB" id="J8A7F5"/>
<sequence>MLSSKVKKILNTKCINVNLLELDDRYNLGKTIDVFCNKMNTIYSFTVTNITLKRGKHWTVDLK</sequence>
<gene>
    <name evidence="1" type="ORF">IEE_05527</name>
</gene>
<proteinExistence type="predicted"/>
<dbReference type="HOGENOM" id="CLU_2803288_0_0_9"/>
<reference evidence="1 2" key="1">
    <citation type="submission" date="2012-04" db="EMBL/GenBank/DDBJ databases">
        <title>The Genome Sequence of Bacillus cereus BAG5X1-1.</title>
        <authorList>
            <consortium name="The Broad Institute Genome Sequencing Platform"/>
            <consortium name="The Broad Institute Genome Sequencing Center for Infectious Disease"/>
            <person name="Feldgarden M."/>
            <person name="Van der Auwera G.A."/>
            <person name="Mahillon J."/>
            <person name="Duprez V."/>
            <person name="Timmery S."/>
            <person name="Mattelet C."/>
            <person name="Dierick K."/>
            <person name="Sun M."/>
            <person name="Yu Z."/>
            <person name="Zhu L."/>
            <person name="Hu X."/>
            <person name="Shank E.B."/>
            <person name="Swiecicka I."/>
            <person name="Hansen B.M."/>
            <person name="Andrup L."/>
            <person name="Young S.K."/>
            <person name="Zeng Q."/>
            <person name="Gargeya S."/>
            <person name="Fitzgerald M."/>
            <person name="Haas B."/>
            <person name="Abouelleil A."/>
            <person name="Alvarado L."/>
            <person name="Arachchi H.M."/>
            <person name="Berlin A."/>
            <person name="Chapman S.B."/>
            <person name="Goldberg J."/>
            <person name="Griggs A."/>
            <person name="Gujja S."/>
            <person name="Hansen M."/>
            <person name="Howarth C."/>
            <person name="Imamovic A."/>
            <person name="Larimer J."/>
            <person name="McCowen C."/>
            <person name="Montmayeur A."/>
            <person name="Murphy C."/>
            <person name="Neiman D."/>
            <person name="Pearson M."/>
            <person name="Priest M."/>
            <person name="Roberts A."/>
            <person name="Saif S."/>
            <person name="Shea T."/>
            <person name="Sisk P."/>
            <person name="Sykes S."/>
            <person name="Wortman J."/>
            <person name="Nusbaum C."/>
            <person name="Birren B."/>
        </authorList>
    </citation>
    <scope>NUCLEOTIDE SEQUENCE [LARGE SCALE GENOMIC DNA]</scope>
    <source>
        <strain evidence="1 2">BAG5X1-1</strain>
    </source>
</reference>
<protein>
    <submittedName>
        <fullName evidence="1">Uncharacterized protein</fullName>
    </submittedName>
</protein>
<dbReference type="EMBL" id="AHDJ01000079">
    <property type="protein sequence ID" value="EJQ35450.1"/>
    <property type="molecule type" value="Genomic_DNA"/>
</dbReference>
<name>J8A7F5_BACCE</name>
<comment type="caution">
    <text evidence="1">The sequence shown here is derived from an EMBL/GenBank/DDBJ whole genome shotgun (WGS) entry which is preliminary data.</text>
</comment>
<evidence type="ECO:0000313" key="1">
    <source>
        <dbReference type="EMBL" id="EJQ35450.1"/>
    </source>
</evidence>
<evidence type="ECO:0000313" key="2">
    <source>
        <dbReference type="Proteomes" id="UP000006600"/>
    </source>
</evidence>
<dbReference type="PATRIC" id="fig|1053189.3.peg.5622"/>